<dbReference type="GO" id="GO:1990269">
    <property type="term" value="F:RNA polymerase II C-terminal domain phosphoserine binding"/>
    <property type="evidence" value="ECO:0007669"/>
    <property type="project" value="TreeGrafter"/>
</dbReference>
<feature type="coiled-coil region" evidence="5">
    <location>
        <begin position="510"/>
        <end position="540"/>
    </location>
</feature>
<feature type="region of interest" description="Disordered" evidence="6">
    <location>
        <begin position="1"/>
        <end position="329"/>
    </location>
</feature>
<feature type="compositionally biased region" description="Basic and acidic residues" evidence="6">
    <location>
        <begin position="609"/>
        <end position="630"/>
    </location>
</feature>
<dbReference type="Pfam" id="PF03126">
    <property type="entry name" value="Plus-3"/>
    <property type="match status" value="1"/>
</dbReference>
<feature type="compositionally biased region" description="Low complexity" evidence="6">
    <location>
        <begin position="125"/>
        <end position="137"/>
    </location>
</feature>
<organism evidence="8 9">
    <name type="scientific">Clytia hemisphaerica</name>
    <dbReference type="NCBI Taxonomy" id="252671"/>
    <lineage>
        <taxon>Eukaryota</taxon>
        <taxon>Metazoa</taxon>
        <taxon>Cnidaria</taxon>
        <taxon>Hydrozoa</taxon>
        <taxon>Hydroidolina</taxon>
        <taxon>Leptothecata</taxon>
        <taxon>Obeliida</taxon>
        <taxon>Clytiidae</taxon>
        <taxon>Clytia</taxon>
    </lineage>
</organism>
<keyword evidence="2" id="KW-0805">Transcription regulation</keyword>
<reference evidence="8" key="1">
    <citation type="submission" date="2021-01" db="UniProtKB">
        <authorList>
            <consortium name="EnsemblMetazoa"/>
        </authorList>
    </citation>
    <scope>IDENTIFICATION</scope>
</reference>
<evidence type="ECO:0000256" key="2">
    <source>
        <dbReference type="ARBA" id="ARBA00023015"/>
    </source>
</evidence>
<feature type="compositionally biased region" description="Acidic residues" evidence="6">
    <location>
        <begin position="298"/>
        <end position="314"/>
    </location>
</feature>
<dbReference type="PROSITE" id="PS51360">
    <property type="entry name" value="PLUS3"/>
    <property type="match status" value="1"/>
</dbReference>
<dbReference type="PANTHER" id="PTHR13115">
    <property type="entry name" value="RNA POLYMERASE-ASSOCIATED PROTEIN RTF1 HOMOLOG"/>
    <property type="match status" value="1"/>
</dbReference>
<feature type="compositionally biased region" description="Basic and acidic residues" evidence="6">
    <location>
        <begin position="257"/>
        <end position="293"/>
    </location>
</feature>
<dbReference type="SMART" id="SM00719">
    <property type="entry name" value="Plus3"/>
    <property type="match status" value="1"/>
</dbReference>
<dbReference type="SUPFAM" id="SSF159042">
    <property type="entry name" value="Plus3-like"/>
    <property type="match status" value="1"/>
</dbReference>
<feature type="compositionally biased region" description="Acidic residues" evidence="6">
    <location>
        <begin position="12"/>
        <end position="23"/>
    </location>
</feature>
<evidence type="ECO:0000256" key="5">
    <source>
        <dbReference type="SAM" id="Coils"/>
    </source>
</evidence>
<evidence type="ECO:0000256" key="3">
    <source>
        <dbReference type="ARBA" id="ARBA00023163"/>
    </source>
</evidence>
<name>A0A7M5XHF5_9CNID</name>
<keyword evidence="9" id="KW-1185">Reference proteome</keyword>
<evidence type="ECO:0000256" key="6">
    <source>
        <dbReference type="SAM" id="MobiDB-lite"/>
    </source>
</evidence>
<feature type="compositionally biased region" description="Polar residues" evidence="6">
    <location>
        <begin position="592"/>
        <end position="608"/>
    </location>
</feature>
<dbReference type="GeneID" id="136823950"/>
<evidence type="ECO:0000259" key="7">
    <source>
        <dbReference type="PROSITE" id="PS51360"/>
    </source>
</evidence>
<feature type="compositionally biased region" description="Basic residues" evidence="6">
    <location>
        <begin position="204"/>
        <end position="217"/>
    </location>
</feature>
<accession>A0A7M5XHF5</accession>
<dbReference type="GO" id="GO:0003677">
    <property type="term" value="F:DNA binding"/>
    <property type="evidence" value="ECO:0007669"/>
    <property type="project" value="InterPro"/>
</dbReference>
<dbReference type="EnsemblMetazoa" id="CLYHEMT023024.1">
    <property type="protein sequence ID" value="CLYHEMP023024.1"/>
    <property type="gene ID" value="CLYHEMG023024"/>
</dbReference>
<keyword evidence="5" id="KW-0175">Coiled coil</keyword>
<dbReference type="GO" id="GO:0016593">
    <property type="term" value="C:Cdc73/Paf1 complex"/>
    <property type="evidence" value="ECO:0007669"/>
    <property type="project" value="TreeGrafter"/>
</dbReference>
<feature type="compositionally biased region" description="Acidic residues" evidence="6">
    <location>
        <begin position="53"/>
        <end position="63"/>
    </location>
</feature>
<dbReference type="PANTHER" id="PTHR13115:SF8">
    <property type="entry name" value="RNA POLYMERASE-ASSOCIATED PROTEIN RTF1 HOMOLOG"/>
    <property type="match status" value="1"/>
</dbReference>
<dbReference type="InterPro" id="IPR004343">
    <property type="entry name" value="Plus-3_dom"/>
</dbReference>
<feature type="compositionally biased region" description="Acidic residues" evidence="6">
    <location>
        <begin position="100"/>
        <end position="114"/>
    </location>
</feature>
<dbReference type="OrthoDB" id="166375at2759"/>
<comment type="subcellular location">
    <subcellularLocation>
        <location evidence="1">Nucleus</location>
    </subcellularLocation>
</comment>
<dbReference type="InterPro" id="IPR036128">
    <property type="entry name" value="Plus3-like_sf"/>
</dbReference>
<dbReference type="Gene3D" id="3.90.70.200">
    <property type="entry name" value="Plus-3 domain"/>
    <property type="match status" value="1"/>
</dbReference>
<dbReference type="AlphaFoldDB" id="A0A7M5XHF5"/>
<feature type="domain" description="Plus3" evidence="7">
    <location>
        <begin position="334"/>
        <end position="465"/>
    </location>
</feature>
<evidence type="ECO:0000256" key="4">
    <source>
        <dbReference type="ARBA" id="ARBA00023242"/>
    </source>
</evidence>
<feature type="region of interest" description="Disordered" evidence="6">
    <location>
        <begin position="668"/>
        <end position="690"/>
    </location>
</feature>
<evidence type="ECO:0000256" key="1">
    <source>
        <dbReference type="ARBA" id="ARBA00004123"/>
    </source>
</evidence>
<sequence>MSSRKRNLVGSDDSDDSSDDSDFGEGLKSISKKAKVSPKQKPQEDSSDSSSSSDDDGSDDEWTLDNQNDGNKKSKKKATTKKKADKEPPAKKKQVAPIFSDDDEEEDGDGDGEENEKKEEDQEDGQVSSSSSSSSSDNDSDDEQFTGFDENLGDDLMGDDKDRQRLDQMTEKERELELYNRQERLEAMKIRKELGQKLQAERKKQSKKKDKEKKHKSREKDDSEEEAGEIKDDDDEDDLDNDDQYSNTIASRKSERKKGGDDSKKTALDELKQKRIQKIEKEKMEQSKKELLKTTDVWSDDDDDDKGSGDDSDESGSPMYGSDEEDDKDERTLIEAKEELEEVRLSRHKLEQWVHTPFFGQVLTGCFVRIGIGNHEGRAVYRVAEIIDVVETPKIYTLGKTRTNKGVKIRHGMQERTFRMEYVSNQGFTDSEFQKWKEEMSMRELPLPNMKMIKSKKAEIESSKTYTYKEDDIEAIVKEKDKFRKNPHNYAVKKNRLLREKEVAEQTSDFDRLRKVNEELDALEERAEQLDKKRSGALSNVSYINERNRKKNVYDVEKAAIEESKLNKKQKDDPFTRRKTLPKMISKIGVNQDDNSPSEGSSKQSQDSVDGKSSKNPSQEKDDETNKNDDEKSEEADLFSAHDFDVQIDVDIPGSRNISLTPKPLMAARELGPPRRSLNLDEYKRRKGLI</sequence>
<dbReference type="RefSeq" id="XP_066936211.1">
    <property type="nucleotide sequence ID" value="XM_067080110.1"/>
</dbReference>
<feature type="region of interest" description="Disordered" evidence="6">
    <location>
        <begin position="568"/>
        <end position="644"/>
    </location>
</feature>
<keyword evidence="3" id="KW-0804">Transcription</keyword>
<dbReference type="Proteomes" id="UP000594262">
    <property type="component" value="Unplaced"/>
</dbReference>
<proteinExistence type="predicted"/>
<protein>
    <recommendedName>
        <fullName evidence="7">Plus3 domain-containing protein</fullName>
    </recommendedName>
</protein>
<feature type="compositionally biased region" description="Acidic residues" evidence="6">
    <location>
        <begin position="222"/>
        <end position="243"/>
    </location>
</feature>
<evidence type="ECO:0000313" key="8">
    <source>
        <dbReference type="EnsemblMetazoa" id="CLYHEMP023024.1"/>
    </source>
</evidence>
<evidence type="ECO:0000313" key="9">
    <source>
        <dbReference type="Proteomes" id="UP000594262"/>
    </source>
</evidence>
<keyword evidence="4" id="KW-0539">Nucleus</keyword>
<feature type="compositionally biased region" description="Basic and acidic residues" evidence="6">
    <location>
        <begin position="158"/>
        <end position="203"/>
    </location>
</feature>